<reference evidence="1 2" key="1">
    <citation type="submission" date="2019-10" db="EMBL/GenBank/DDBJ databases">
        <title>Pseudoalteromonas rubra S4059.</title>
        <authorList>
            <person name="Paulsen S."/>
            <person name="Wang X."/>
        </authorList>
    </citation>
    <scope>NUCLEOTIDE SEQUENCE [LARGE SCALE GENOMIC DNA]</scope>
    <source>
        <strain evidence="1 2">S4059</strain>
    </source>
</reference>
<accession>A0A7S8BNX7</accession>
<proteinExistence type="predicted"/>
<protein>
    <submittedName>
        <fullName evidence="1">Uncharacterized protein</fullName>
    </submittedName>
</protein>
<dbReference type="RefSeq" id="WP_138539120.1">
    <property type="nucleotide sequence ID" value="NZ_CP045430.1"/>
</dbReference>
<evidence type="ECO:0000313" key="2">
    <source>
        <dbReference type="Proteomes" id="UP000305729"/>
    </source>
</evidence>
<sequence length="324" mass="35408">MTPINTLTRAMIPLFLSACTITAHPINAENTPELALSGTHHTVTVKCEHDPLALSRMLDYLHALSFDMTVEFSGQCMGPILIERDGITLTGLDQQTASVKLSDSDEQQSAIRIKSAVSTLSNFAIDTPENALSLHVDANATVTIDGLKTPHIFDPKAPFYPFLADENSTLYVKNHKRLQLKVSGSSAANLMEGNRQVALNVTDTSMARSTSSNQFDDVEVSGNGYFLGDNQSSITLLKIWSKGVAEVNNQSSVKEIMMGGQTLFAAYRQSNITGPYRLWGNVVFELEHSSATGWQPVDKPNSIISGHNATVNGVFYPDWDWRGQ</sequence>
<dbReference type="Proteomes" id="UP000305729">
    <property type="component" value="Chromosome 2"/>
</dbReference>
<dbReference type="AlphaFoldDB" id="A0A7S8BNX7"/>
<organism evidence="1 2">
    <name type="scientific">Pseudoalteromonas rubra</name>
    <dbReference type="NCBI Taxonomy" id="43658"/>
    <lineage>
        <taxon>Bacteria</taxon>
        <taxon>Pseudomonadati</taxon>
        <taxon>Pseudomonadota</taxon>
        <taxon>Gammaproteobacteria</taxon>
        <taxon>Alteromonadales</taxon>
        <taxon>Pseudoalteromonadaceae</taxon>
        <taxon>Pseudoalteromonas</taxon>
    </lineage>
</organism>
<name>A0A7S8BNX7_9GAMM</name>
<evidence type="ECO:0000313" key="1">
    <source>
        <dbReference type="EMBL" id="QPB85444.1"/>
    </source>
</evidence>
<gene>
    <name evidence="1" type="ORF">CWC22_020725</name>
</gene>
<dbReference type="EMBL" id="CP045430">
    <property type="protein sequence ID" value="QPB85444.1"/>
    <property type="molecule type" value="Genomic_DNA"/>
</dbReference>